<evidence type="ECO:0000256" key="3">
    <source>
        <dbReference type="ARBA" id="ARBA00023239"/>
    </source>
</evidence>
<evidence type="ECO:0000256" key="1">
    <source>
        <dbReference type="ARBA" id="ARBA00007592"/>
    </source>
</evidence>
<comment type="caution">
    <text evidence="4">The sequence shown here is derived from an EMBL/GenBank/DDBJ whole genome shotgun (WGS) entry which is preliminary data.</text>
</comment>
<dbReference type="Gene3D" id="3.20.20.70">
    <property type="entry name" value="Aldolase class I"/>
    <property type="match status" value="1"/>
</dbReference>
<dbReference type="GO" id="GO:0008872">
    <property type="term" value="F:glucarate dehydratase activity"/>
    <property type="evidence" value="ECO:0007669"/>
    <property type="project" value="UniProtKB-EC"/>
</dbReference>
<keyword evidence="2" id="KW-0479">Metal-binding</keyword>
<dbReference type="Pfam" id="PF00701">
    <property type="entry name" value="DHDPS"/>
    <property type="match status" value="1"/>
</dbReference>
<evidence type="ECO:0000313" key="5">
    <source>
        <dbReference type="Proteomes" id="UP000190890"/>
    </source>
</evidence>
<dbReference type="InterPro" id="IPR013785">
    <property type="entry name" value="Aldolase_TIM"/>
</dbReference>
<reference evidence="4 5" key="1">
    <citation type="submission" date="2016-05" db="EMBL/GenBank/DDBJ databases">
        <title>Microbial solvent formation.</title>
        <authorList>
            <person name="Poehlein A."/>
            <person name="Montoya Solano J.D."/>
            <person name="Flitsch S."/>
            <person name="Krabben P."/>
            <person name="Duerre P."/>
            <person name="Daniel R."/>
        </authorList>
    </citation>
    <scope>NUCLEOTIDE SEQUENCE [LARGE SCALE GENOMIC DNA]</scope>
    <source>
        <strain evidence="4 5">DSM 2619</strain>
    </source>
</reference>
<dbReference type="RefSeq" id="WP_341425165.1">
    <property type="nucleotide sequence ID" value="NZ_LZZM01000163.1"/>
</dbReference>
<keyword evidence="3 4" id="KW-0456">Lyase</keyword>
<dbReference type="Proteomes" id="UP000190890">
    <property type="component" value="Unassembled WGS sequence"/>
</dbReference>
<dbReference type="Gene3D" id="3.20.20.120">
    <property type="entry name" value="Enolase-like C-terminal domain"/>
    <property type="match status" value="1"/>
</dbReference>
<dbReference type="InterPro" id="IPR036849">
    <property type="entry name" value="Enolase-like_C_sf"/>
</dbReference>
<protein>
    <submittedName>
        <fullName evidence="4">Glucarate dehydratase</fullName>
        <ecNumber evidence="4">4.2.1.40</ecNumber>
    </submittedName>
</protein>
<dbReference type="SUPFAM" id="SSF54826">
    <property type="entry name" value="Enolase N-terminal domain-like"/>
    <property type="match status" value="1"/>
</dbReference>
<proteinExistence type="inferred from homology"/>
<dbReference type="EMBL" id="LZZM01000163">
    <property type="protein sequence ID" value="OOM76839.1"/>
    <property type="molecule type" value="Genomic_DNA"/>
</dbReference>
<dbReference type="AlphaFoldDB" id="A0A1S8TGU0"/>
<dbReference type="GO" id="GO:0046872">
    <property type="term" value="F:metal ion binding"/>
    <property type="evidence" value="ECO:0007669"/>
    <property type="project" value="UniProtKB-KW"/>
</dbReference>
<dbReference type="EC" id="4.2.1.40" evidence="4"/>
<dbReference type="InterPro" id="IPR029017">
    <property type="entry name" value="Enolase-like_N"/>
</dbReference>
<dbReference type="PANTHER" id="PTHR12128">
    <property type="entry name" value="DIHYDRODIPICOLINATE SYNTHASE"/>
    <property type="match status" value="1"/>
</dbReference>
<organism evidence="4 5">
    <name type="scientific">Clostridium puniceum</name>
    <dbReference type="NCBI Taxonomy" id="29367"/>
    <lineage>
        <taxon>Bacteria</taxon>
        <taxon>Bacillati</taxon>
        <taxon>Bacillota</taxon>
        <taxon>Clostridia</taxon>
        <taxon>Eubacteriales</taxon>
        <taxon>Clostridiaceae</taxon>
        <taxon>Clostridium</taxon>
    </lineage>
</organism>
<evidence type="ECO:0000313" key="4">
    <source>
        <dbReference type="EMBL" id="OOM76839.1"/>
    </source>
</evidence>
<evidence type="ECO:0000256" key="2">
    <source>
        <dbReference type="ARBA" id="ARBA00022723"/>
    </source>
</evidence>
<keyword evidence="5" id="KW-1185">Reference proteome</keyword>
<dbReference type="PRINTS" id="PR00146">
    <property type="entry name" value="DHPICSNTHASE"/>
</dbReference>
<sequence length="148" mass="16290">MEAGVHGVFVLGSTGEIYGLTDKQKQRVMEVTVEHVNGRVPVYAGAGEITTNNSIKTAQMSEKVGLILAFLVITLYFVSPTQDELIEHYTAIEAALLDLLGKYLDVPVAALFGDGQQRDKVKMLGYLFYIADRKKTNLPYVSEEDSSD</sequence>
<comment type="similarity">
    <text evidence="1">Belongs to the DapA family.</text>
</comment>
<accession>A0A1S8TGU0</accession>
<dbReference type="PANTHER" id="PTHR12128:SF66">
    <property type="entry name" value="4-HYDROXY-2-OXOGLUTARATE ALDOLASE, MITOCHONDRIAL"/>
    <property type="match status" value="1"/>
</dbReference>
<dbReference type="CDD" id="cd00408">
    <property type="entry name" value="DHDPS-like"/>
    <property type="match status" value="1"/>
</dbReference>
<dbReference type="GO" id="GO:0008840">
    <property type="term" value="F:4-hydroxy-tetrahydrodipicolinate synthase activity"/>
    <property type="evidence" value="ECO:0007669"/>
    <property type="project" value="TreeGrafter"/>
</dbReference>
<dbReference type="STRING" id="29367.CLPUN_25390"/>
<dbReference type="InterPro" id="IPR002220">
    <property type="entry name" value="DapA-like"/>
</dbReference>
<name>A0A1S8TGU0_9CLOT</name>
<gene>
    <name evidence="4" type="primary">gudD_3</name>
    <name evidence="4" type="ORF">CLPUN_25390</name>
</gene>
<dbReference type="SUPFAM" id="SSF51569">
    <property type="entry name" value="Aldolase"/>
    <property type="match status" value="1"/>
</dbReference>